<reference evidence="1" key="1">
    <citation type="submission" date="2021-03" db="EMBL/GenBank/DDBJ databases">
        <title>Molecular characterization of Xanthomonas species pathogenic on Araceae and the development of a triplex TaqMan assay for detection of X. phaseoli pv. dieffenbachiae.</title>
        <authorList>
            <person name="Van Der Wolf J."/>
            <person name="Krijger M."/>
            <person name="Mendes O."/>
            <person name="Brankovics B."/>
            <person name="Bonants P."/>
            <person name="Meekes E."/>
        </authorList>
    </citation>
    <scope>NUCLEOTIDE SEQUENCE</scope>
    <source>
        <strain evidence="1">NBC1264</strain>
    </source>
</reference>
<dbReference type="AlphaFoldDB" id="A0A8I1XJJ5"/>
<accession>A0A8I1XJJ5</accession>
<name>A0A8I1XJJ5_XANMN</name>
<evidence type="ECO:0000313" key="1">
    <source>
        <dbReference type="EMBL" id="MBO9759228.1"/>
    </source>
</evidence>
<dbReference type="EMBL" id="JAGHXW010000021">
    <property type="protein sequence ID" value="MBO9759228.1"/>
    <property type="molecule type" value="Genomic_DNA"/>
</dbReference>
<gene>
    <name evidence="1" type="ORF">J7405_06640</name>
</gene>
<comment type="caution">
    <text evidence="1">The sequence shown here is derived from an EMBL/GenBank/DDBJ whole genome shotgun (WGS) entry which is preliminary data.</text>
</comment>
<sequence length="97" mass="10475">MRVCIGGPAPGRSAQKMVRHVAFKRLTVFAHRSAQCVDSVARLSAAAAGLAPTRTVRLCAASLRLMTGFVYLPATTIEQHGRRIDRQWQQALQAGCG</sequence>
<evidence type="ECO:0000313" key="2">
    <source>
        <dbReference type="Proteomes" id="UP000668572"/>
    </source>
</evidence>
<proteinExistence type="predicted"/>
<organism evidence="1 2">
    <name type="scientific">Xanthomonas manihotis</name>
    <dbReference type="NCBI Taxonomy" id="43353"/>
    <lineage>
        <taxon>Bacteria</taxon>
        <taxon>Pseudomonadati</taxon>
        <taxon>Pseudomonadota</taxon>
        <taxon>Gammaproteobacteria</taxon>
        <taxon>Lysobacterales</taxon>
        <taxon>Lysobacteraceae</taxon>
        <taxon>Xanthomonas</taxon>
    </lineage>
</organism>
<dbReference type="RefSeq" id="WP_017155503.1">
    <property type="nucleotide sequence ID" value="NZ_CP083575.1"/>
</dbReference>
<dbReference type="Proteomes" id="UP000668572">
    <property type="component" value="Unassembled WGS sequence"/>
</dbReference>
<protein>
    <submittedName>
        <fullName evidence="1">Uncharacterized protein</fullName>
    </submittedName>
</protein>